<proteinExistence type="predicted"/>
<dbReference type="EMBL" id="ASPP01003672">
    <property type="protein sequence ID" value="ETO33102.1"/>
    <property type="molecule type" value="Genomic_DNA"/>
</dbReference>
<protein>
    <submittedName>
        <fullName evidence="2">Uncharacterized protein</fullName>
    </submittedName>
</protein>
<accession>X6P661</accession>
<evidence type="ECO:0000256" key="1">
    <source>
        <dbReference type="SAM" id="MobiDB-lite"/>
    </source>
</evidence>
<sequence length="264" mass="30160">MENLLAGIEFTQFKQFLLQNETFAVALMAEILTRYEKRDIEARQIEIPDNEDSEKDKDKDKDKDKVHLNPLMYLGRSDRFLGKKSSLSVVIQPEDDKNIRYHVYQRLAQSIYRHHGNGLAALECVNNDNIIVIIMNIEYTLVMVPLPKEGTSIPKSYLVYGENALITQRSHLSGFLVKQSTLGDSPSREADDLVDESLSHPEEKNQESIADYVKIIRDLSILLIKPEMIFIVMSVISSNLLLTKDSFNPISLCLKFLIQLSKKS</sequence>
<feature type="compositionally biased region" description="Basic and acidic residues" evidence="1">
    <location>
        <begin position="186"/>
        <end position="202"/>
    </location>
</feature>
<comment type="caution">
    <text evidence="2">The sequence shown here is derived from an EMBL/GenBank/DDBJ whole genome shotgun (WGS) entry which is preliminary data.</text>
</comment>
<organism evidence="2 3">
    <name type="scientific">Reticulomyxa filosa</name>
    <dbReference type="NCBI Taxonomy" id="46433"/>
    <lineage>
        <taxon>Eukaryota</taxon>
        <taxon>Sar</taxon>
        <taxon>Rhizaria</taxon>
        <taxon>Retaria</taxon>
        <taxon>Foraminifera</taxon>
        <taxon>Monothalamids</taxon>
        <taxon>Reticulomyxidae</taxon>
        <taxon>Reticulomyxa</taxon>
    </lineage>
</organism>
<evidence type="ECO:0000313" key="3">
    <source>
        <dbReference type="Proteomes" id="UP000023152"/>
    </source>
</evidence>
<gene>
    <name evidence="2" type="ORF">RFI_04004</name>
</gene>
<keyword evidence="3" id="KW-1185">Reference proteome</keyword>
<name>X6P661_RETFI</name>
<dbReference type="Proteomes" id="UP000023152">
    <property type="component" value="Unassembled WGS sequence"/>
</dbReference>
<dbReference type="AlphaFoldDB" id="X6P661"/>
<evidence type="ECO:0000313" key="2">
    <source>
        <dbReference type="EMBL" id="ETO33102.1"/>
    </source>
</evidence>
<reference evidence="2 3" key="1">
    <citation type="journal article" date="2013" name="Curr. Biol.">
        <title>The Genome of the Foraminiferan Reticulomyxa filosa.</title>
        <authorList>
            <person name="Glockner G."/>
            <person name="Hulsmann N."/>
            <person name="Schleicher M."/>
            <person name="Noegel A.A."/>
            <person name="Eichinger L."/>
            <person name="Gallinger C."/>
            <person name="Pawlowski J."/>
            <person name="Sierra R."/>
            <person name="Euteneuer U."/>
            <person name="Pillet L."/>
            <person name="Moustafa A."/>
            <person name="Platzer M."/>
            <person name="Groth M."/>
            <person name="Szafranski K."/>
            <person name="Schliwa M."/>
        </authorList>
    </citation>
    <scope>NUCLEOTIDE SEQUENCE [LARGE SCALE GENOMIC DNA]</scope>
</reference>
<feature type="region of interest" description="Disordered" evidence="1">
    <location>
        <begin position="181"/>
        <end position="202"/>
    </location>
</feature>